<dbReference type="EMBL" id="CP024985">
    <property type="protein sequence ID" value="ATZ23808.1"/>
    <property type="molecule type" value="Genomic_DNA"/>
</dbReference>
<dbReference type="Proteomes" id="UP000231791">
    <property type="component" value="Chromosome"/>
</dbReference>
<reference evidence="1 2" key="1">
    <citation type="submission" date="2017-11" db="EMBL/GenBank/DDBJ databases">
        <title>Complete genome sequence of Streptomyces lavendulae subsp. lavendulae CCM 3239 (formerly 'Streptomyces aureofaciens CCM 3239'), the producer of the angucycline-type antibiotic auricin.</title>
        <authorList>
            <person name="Busche T."/>
            <person name="Novakova R."/>
            <person name="Al'Dilaimi A."/>
            <person name="Homerova D."/>
            <person name="Feckova L."/>
            <person name="Rezuchova B."/>
            <person name="Mingyar E."/>
            <person name="Csolleiova D."/>
            <person name="Bekeova C."/>
            <person name="Winkler A."/>
            <person name="Sevcikova B."/>
            <person name="Kalinowski J."/>
            <person name="Kormanec J."/>
            <person name="Ruckert C."/>
        </authorList>
    </citation>
    <scope>NUCLEOTIDE SEQUENCE [LARGE SCALE GENOMIC DNA]</scope>
    <source>
        <strain evidence="1 2">CCM 3239</strain>
    </source>
</reference>
<dbReference type="AlphaFoldDB" id="A0A2K8PBH2"/>
<gene>
    <name evidence="1" type="ORF">SLAV_09695</name>
</gene>
<evidence type="ECO:0000313" key="2">
    <source>
        <dbReference type="Proteomes" id="UP000231791"/>
    </source>
</evidence>
<proteinExistence type="predicted"/>
<dbReference type="KEGG" id="slx:SLAV_09695"/>
<dbReference type="GeneID" id="94019243"/>
<organism evidence="1 2">
    <name type="scientific">Streptomyces lavendulae subsp. lavendulae</name>
    <dbReference type="NCBI Taxonomy" id="58340"/>
    <lineage>
        <taxon>Bacteria</taxon>
        <taxon>Bacillati</taxon>
        <taxon>Actinomycetota</taxon>
        <taxon>Actinomycetes</taxon>
        <taxon>Kitasatosporales</taxon>
        <taxon>Streptomycetaceae</taxon>
        <taxon>Streptomyces</taxon>
    </lineage>
</organism>
<sequence length="42" mass="4347">MSDDGGYRDRVRGGRWAAVAVTLGAVAWIACVAVVVARGWGA</sequence>
<evidence type="ECO:0000313" key="1">
    <source>
        <dbReference type="EMBL" id="ATZ23808.1"/>
    </source>
</evidence>
<protein>
    <submittedName>
        <fullName evidence="1">Uncharacterized protein</fullName>
    </submittedName>
</protein>
<accession>A0A2K8PBH2</accession>
<keyword evidence="2" id="KW-1185">Reference proteome</keyword>
<name>A0A2K8PBH2_STRLA</name>
<dbReference type="RefSeq" id="WP_256462236.1">
    <property type="nucleotide sequence ID" value="NZ_BSRP01000006.1"/>
</dbReference>